<dbReference type="HAMAP" id="MF_00255">
    <property type="entry name" value="Gly_tRNA_synth_beta"/>
    <property type="match status" value="1"/>
</dbReference>
<keyword evidence="9 11" id="KW-0030">Aminoacyl-tRNA synthetase</keyword>
<evidence type="ECO:0000259" key="12">
    <source>
        <dbReference type="SMART" id="SM00836"/>
    </source>
</evidence>
<dbReference type="Proteomes" id="UP000504724">
    <property type="component" value="Chromosome"/>
</dbReference>
<comment type="subunit">
    <text evidence="3 11">Tetramer of two alpha and two beta subunits.</text>
</comment>
<protein>
    <recommendedName>
        <fullName evidence="11">Glycine--tRNA ligase beta subunit</fullName>
        <ecNumber evidence="11">6.1.1.14</ecNumber>
    </recommendedName>
    <alternativeName>
        <fullName evidence="11">Glycyl-tRNA synthetase beta subunit</fullName>
        <shortName evidence="11">GlyRS</shortName>
    </alternativeName>
</protein>
<dbReference type="PROSITE" id="PS50861">
    <property type="entry name" value="AA_TRNA_LIGASE_II_GLYAB"/>
    <property type="match status" value="1"/>
</dbReference>
<keyword evidence="8 11" id="KW-0648">Protein biosynthesis</keyword>
<evidence type="ECO:0000256" key="8">
    <source>
        <dbReference type="ARBA" id="ARBA00022917"/>
    </source>
</evidence>
<keyword evidence="4 11" id="KW-0963">Cytoplasm</keyword>
<dbReference type="SMART" id="SM00836">
    <property type="entry name" value="DALR_1"/>
    <property type="match status" value="1"/>
</dbReference>
<evidence type="ECO:0000256" key="7">
    <source>
        <dbReference type="ARBA" id="ARBA00022840"/>
    </source>
</evidence>
<dbReference type="EC" id="6.1.1.14" evidence="11"/>
<accession>A0A7D4NMB8</accession>
<dbReference type="EMBL" id="CP054020">
    <property type="protein sequence ID" value="QKI89954.1"/>
    <property type="molecule type" value="Genomic_DNA"/>
</dbReference>
<dbReference type="GO" id="GO:0006420">
    <property type="term" value="P:arginyl-tRNA aminoacylation"/>
    <property type="evidence" value="ECO:0007669"/>
    <property type="project" value="InterPro"/>
</dbReference>
<dbReference type="Pfam" id="PF02092">
    <property type="entry name" value="tRNA_synt_2f"/>
    <property type="match status" value="1"/>
</dbReference>
<dbReference type="GO" id="GO:0004820">
    <property type="term" value="F:glycine-tRNA ligase activity"/>
    <property type="evidence" value="ECO:0007669"/>
    <property type="project" value="UniProtKB-UniRule"/>
</dbReference>
<feature type="domain" description="DALR anticodon binding" evidence="12">
    <location>
        <begin position="586"/>
        <end position="689"/>
    </location>
</feature>
<evidence type="ECO:0000256" key="5">
    <source>
        <dbReference type="ARBA" id="ARBA00022598"/>
    </source>
</evidence>
<evidence type="ECO:0000313" key="14">
    <source>
        <dbReference type="Proteomes" id="UP000504724"/>
    </source>
</evidence>
<evidence type="ECO:0000256" key="4">
    <source>
        <dbReference type="ARBA" id="ARBA00022490"/>
    </source>
</evidence>
<comment type="similarity">
    <text evidence="2 11">Belongs to the class-II aminoacyl-tRNA synthetase family.</text>
</comment>
<evidence type="ECO:0000256" key="10">
    <source>
        <dbReference type="ARBA" id="ARBA00047937"/>
    </source>
</evidence>
<dbReference type="GO" id="GO:0006426">
    <property type="term" value="P:glycyl-tRNA aminoacylation"/>
    <property type="evidence" value="ECO:0007669"/>
    <property type="project" value="UniProtKB-UniRule"/>
</dbReference>
<evidence type="ECO:0000256" key="1">
    <source>
        <dbReference type="ARBA" id="ARBA00004496"/>
    </source>
</evidence>
<dbReference type="GO" id="GO:0004814">
    <property type="term" value="F:arginine-tRNA ligase activity"/>
    <property type="evidence" value="ECO:0007669"/>
    <property type="project" value="InterPro"/>
</dbReference>
<dbReference type="RefSeq" id="WP_173286265.1">
    <property type="nucleotide sequence ID" value="NZ_CP054020.1"/>
</dbReference>
<proteinExistence type="inferred from homology"/>
<evidence type="ECO:0000256" key="2">
    <source>
        <dbReference type="ARBA" id="ARBA00008226"/>
    </source>
</evidence>
<evidence type="ECO:0000256" key="3">
    <source>
        <dbReference type="ARBA" id="ARBA00011209"/>
    </source>
</evidence>
<dbReference type="NCBIfam" id="TIGR00211">
    <property type="entry name" value="glyS"/>
    <property type="match status" value="1"/>
</dbReference>
<dbReference type="GO" id="GO:0005524">
    <property type="term" value="F:ATP binding"/>
    <property type="evidence" value="ECO:0007669"/>
    <property type="project" value="UniProtKB-UniRule"/>
</dbReference>
<dbReference type="AlphaFoldDB" id="A0A7D4NMB8"/>
<sequence>MTQTVDFLVEIGTEELPPKALKKLSQAFGAGIEAGLIDAELSYGAVSLYASPRRLAVRIQELQAKQDDKTVEKKGPAKKAAFDADGNPTKALQGFARGCGAEVADLVEIDTDKGVWMAFMQEQKGQGSAELLPEIVNQSLAKLPIPKRMRWGASDVEFVRPVHWAVMLMDDKVVPATILGHQTGNTTRGHRFHAPQAIEIAKPADYINTLCTQGYVQADFDTRSDMIRAQVEAAAKAEGGIAQIDEDLLEEVTALNEWPQAIVGDFDEVFLNVPSEALVSAMKGHQKYFHMLDANGKLMAKFITISNIESSNPASVKSGNERVIRPRLSDAKFFWDQDRKQPLDDFLPRLKTVVFQQQLGTLFDKVERLETLTVKVGKPLGAESQILERAARLSKCDLMSEMVGEFPELQGIMGRYYAMEQKEDQQVADALDAQYQPRFAGDELPNSAVAQALAIADKLDTITGIYGIGQVPSGDKDPFALRRSALGMLRIIIEKELNLDLMLMIRFALDLHPQVNAGDELVADIYDFIVSRLKAYFADQGVTAEQFEAVRSCAPTHPLDFAKRIDAVKAFAQIDGAESLSAANKRIANLLKKVDGEIAETVDTGLFADDAESALFAKLDQLRESVSNLIADKDYIAAMEQLATIREEVDGFFDSVMVMADDAAIRNNRLALLNQIYQLFMQVADISRL</sequence>
<keyword evidence="5 11" id="KW-0436">Ligase</keyword>
<dbReference type="InterPro" id="IPR006194">
    <property type="entry name" value="Gly-tRNA-synth_heterodimer"/>
</dbReference>
<keyword evidence="6 11" id="KW-0547">Nucleotide-binding</keyword>
<comment type="catalytic activity">
    <reaction evidence="10 11">
        <text>tRNA(Gly) + glycine + ATP = glycyl-tRNA(Gly) + AMP + diphosphate</text>
        <dbReference type="Rhea" id="RHEA:16013"/>
        <dbReference type="Rhea" id="RHEA-COMP:9664"/>
        <dbReference type="Rhea" id="RHEA-COMP:9683"/>
        <dbReference type="ChEBI" id="CHEBI:30616"/>
        <dbReference type="ChEBI" id="CHEBI:33019"/>
        <dbReference type="ChEBI" id="CHEBI:57305"/>
        <dbReference type="ChEBI" id="CHEBI:78442"/>
        <dbReference type="ChEBI" id="CHEBI:78522"/>
        <dbReference type="ChEBI" id="CHEBI:456215"/>
        <dbReference type="EC" id="6.1.1.14"/>
    </reaction>
</comment>
<dbReference type="InterPro" id="IPR008909">
    <property type="entry name" value="DALR_anticod-bd"/>
</dbReference>
<dbReference type="InterPro" id="IPR015944">
    <property type="entry name" value="Gly-tRNA-synth_bsu"/>
</dbReference>
<comment type="subcellular location">
    <subcellularLocation>
        <location evidence="1 11">Cytoplasm</location>
    </subcellularLocation>
</comment>
<evidence type="ECO:0000313" key="13">
    <source>
        <dbReference type="EMBL" id="QKI89954.1"/>
    </source>
</evidence>
<keyword evidence="14" id="KW-1185">Reference proteome</keyword>
<dbReference type="GO" id="GO:0005829">
    <property type="term" value="C:cytosol"/>
    <property type="evidence" value="ECO:0007669"/>
    <property type="project" value="TreeGrafter"/>
</dbReference>
<dbReference type="SUPFAM" id="SSF109604">
    <property type="entry name" value="HD-domain/PDEase-like"/>
    <property type="match status" value="1"/>
</dbReference>
<dbReference type="PANTHER" id="PTHR30075">
    <property type="entry name" value="GLYCYL-TRNA SYNTHETASE"/>
    <property type="match status" value="1"/>
</dbReference>
<evidence type="ECO:0000256" key="11">
    <source>
        <dbReference type="HAMAP-Rule" id="MF_00255"/>
    </source>
</evidence>
<gene>
    <name evidence="11" type="primary">glyS</name>
    <name evidence="13" type="ORF">HQN79_10400</name>
</gene>
<reference evidence="13 14" key="1">
    <citation type="submission" date="2020-05" db="EMBL/GenBank/DDBJ databases">
        <title>Thiomicrorhabdus sediminis sp.nov. and Thiomicrorhabdus xiamenensis sp.nov., novel sulfur-oxidizing bacteria isolated from coastal sediment.</title>
        <authorList>
            <person name="Liu X."/>
        </authorList>
    </citation>
    <scope>NUCLEOTIDE SEQUENCE [LARGE SCALE GENOMIC DNA]</scope>
    <source>
        <strain evidence="13 14">G2</strain>
    </source>
</reference>
<dbReference type="KEGG" id="txa:HQN79_10400"/>
<evidence type="ECO:0000256" key="6">
    <source>
        <dbReference type="ARBA" id="ARBA00022741"/>
    </source>
</evidence>
<dbReference type="Pfam" id="PF05746">
    <property type="entry name" value="DALR_1"/>
    <property type="match status" value="1"/>
</dbReference>
<dbReference type="PANTHER" id="PTHR30075:SF2">
    <property type="entry name" value="GLYCINE--TRNA LIGASE, CHLOROPLASTIC_MITOCHONDRIAL 2"/>
    <property type="match status" value="1"/>
</dbReference>
<dbReference type="PRINTS" id="PR01045">
    <property type="entry name" value="TRNASYNTHGB"/>
</dbReference>
<keyword evidence="7 11" id="KW-0067">ATP-binding</keyword>
<name>A0A7D4NMB8_9GAMM</name>
<organism evidence="13 14">
    <name type="scientific">Thiomicrorhabdus xiamenensis</name>
    <dbReference type="NCBI Taxonomy" id="2739063"/>
    <lineage>
        <taxon>Bacteria</taxon>
        <taxon>Pseudomonadati</taxon>
        <taxon>Pseudomonadota</taxon>
        <taxon>Gammaproteobacteria</taxon>
        <taxon>Thiotrichales</taxon>
        <taxon>Piscirickettsiaceae</taxon>
        <taxon>Thiomicrorhabdus</taxon>
    </lineage>
</organism>
<evidence type="ECO:0000256" key="9">
    <source>
        <dbReference type="ARBA" id="ARBA00023146"/>
    </source>
</evidence>